<name>A0AAC8TED8_9BACT</name>
<dbReference type="KEGG" id="age:AA314_04459"/>
<dbReference type="AlphaFoldDB" id="A0AAC8TED8"/>
<evidence type="ECO:0000313" key="3">
    <source>
        <dbReference type="Proteomes" id="UP000035579"/>
    </source>
</evidence>
<protein>
    <submittedName>
        <fullName evidence="2">Uncharacterized protein</fullName>
    </submittedName>
</protein>
<evidence type="ECO:0000256" key="1">
    <source>
        <dbReference type="SAM" id="MobiDB-lite"/>
    </source>
</evidence>
<gene>
    <name evidence="2" type="ORF">AA314_04459</name>
</gene>
<sequence>MVEVETPRGHAAQWGRGARNLGGIPGGPLGQRVGTQE</sequence>
<dbReference type="Proteomes" id="UP000035579">
    <property type="component" value="Chromosome"/>
</dbReference>
<evidence type="ECO:0000313" key="2">
    <source>
        <dbReference type="EMBL" id="AKJ02833.1"/>
    </source>
</evidence>
<feature type="region of interest" description="Disordered" evidence="1">
    <location>
        <begin position="1"/>
        <end position="37"/>
    </location>
</feature>
<organism evidence="2 3">
    <name type="scientific">Archangium gephyra</name>
    <dbReference type="NCBI Taxonomy" id="48"/>
    <lineage>
        <taxon>Bacteria</taxon>
        <taxon>Pseudomonadati</taxon>
        <taxon>Myxococcota</taxon>
        <taxon>Myxococcia</taxon>
        <taxon>Myxococcales</taxon>
        <taxon>Cystobacterineae</taxon>
        <taxon>Archangiaceae</taxon>
        <taxon>Archangium</taxon>
    </lineage>
</organism>
<accession>A0AAC8TED8</accession>
<dbReference type="EMBL" id="CP011509">
    <property type="protein sequence ID" value="AKJ02833.1"/>
    <property type="molecule type" value="Genomic_DNA"/>
</dbReference>
<reference evidence="2 3" key="1">
    <citation type="submission" date="2015-05" db="EMBL/GenBank/DDBJ databases">
        <title>Genome assembly of Archangium gephyra DSM 2261.</title>
        <authorList>
            <person name="Sharma G."/>
            <person name="Subramanian S."/>
        </authorList>
    </citation>
    <scope>NUCLEOTIDE SEQUENCE [LARGE SCALE GENOMIC DNA]</scope>
    <source>
        <strain evidence="2 3">DSM 2261</strain>
    </source>
</reference>
<proteinExistence type="predicted"/>